<gene>
    <name evidence="1" type="ORF">BV22DRAFT_1110019</name>
</gene>
<organism evidence="1 2">
    <name type="scientific">Leucogyrophana mollusca</name>
    <dbReference type="NCBI Taxonomy" id="85980"/>
    <lineage>
        <taxon>Eukaryota</taxon>
        <taxon>Fungi</taxon>
        <taxon>Dikarya</taxon>
        <taxon>Basidiomycota</taxon>
        <taxon>Agaricomycotina</taxon>
        <taxon>Agaricomycetes</taxon>
        <taxon>Agaricomycetidae</taxon>
        <taxon>Boletales</taxon>
        <taxon>Boletales incertae sedis</taxon>
        <taxon>Leucogyrophana</taxon>
    </lineage>
</organism>
<sequence>MTLTLLASVSLLTLVVTSRPIFPETELPHVSSDLQSAVQAVFQSRTGISGQSVFGSDGLRVGVLSTDEQNHALSQLGASSVKATVSLDSGTDQTDEEKLLSKWLGGLNDLDDGLRDDTAADLVPGEQSVEEASAILPQDETPSSPGDDAVVHVPSPPVLVLALSCIAALLVLGCTALGLCIAKHLRSQVLASRNAWELLPRFEKRSTLSGDAPSPTFGASEKLALVQDSVVEQRSSLLSRTSVVADHVVDGKLPHILLGFGSDAGEEEDPDEKFHDALDLSPLPPVYELPADVTDALEQHADPPLPTISVHPPPSPLPGRLDCSHVEMRDVSSSSVSRPAWSLRAAGSPSLGVVNFDESAEKPSQAIMHPRRRAYRYAVPELDIALAMQLRPGLGIGADPAWMVRFLMAIYGWFAVALTGHR</sequence>
<protein>
    <submittedName>
        <fullName evidence="1">Uncharacterized protein</fullName>
    </submittedName>
</protein>
<evidence type="ECO:0000313" key="1">
    <source>
        <dbReference type="EMBL" id="KAH7929283.1"/>
    </source>
</evidence>
<name>A0ACB8BVH5_9AGAM</name>
<dbReference type="Proteomes" id="UP000790709">
    <property type="component" value="Unassembled WGS sequence"/>
</dbReference>
<dbReference type="EMBL" id="MU266343">
    <property type="protein sequence ID" value="KAH7929283.1"/>
    <property type="molecule type" value="Genomic_DNA"/>
</dbReference>
<proteinExistence type="predicted"/>
<evidence type="ECO:0000313" key="2">
    <source>
        <dbReference type="Proteomes" id="UP000790709"/>
    </source>
</evidence>
<comment type="caution">
    <text evidence="1">The sequence shown here is derived from an EMBL/GenBank/DDBJ whole genome shotgun (WGS) entry which is preliminary data.</text>
</comment>
<accession>A0ACB8BVH5</accession>
<keyword evidence="2" id="KW-1185">Reference proteome</keyword>
<reference evidence="1" key="1">
    <citation type="journal article" date="2021" name="New Phytol.">
        <title>Evolutionary innovations through gain and loss of genes in the ectomycorrhizal Boletales.</title>
        <authorList>
            <person name="Wu G."/>
            <person name="Miyauchi S."/>
            <person name="Morin E."/>
            <person name="Kuo A."/>
            <person name="Drula E."/>
            <person name="Varga T."/>
            <person name="Kohler A."/>
            <person name="Feng B."/>
            <person name="Cao Y."/>
            <person name="Lipzen A."/>
            <person name="Daum C."/>
            <person name="Hundley H."/>
            <person name="Pangilinan J."/>
            <person name="Johnson J."/>
            <person name="Barry K."/>
            <person name="LaButti K."/>
            <person name="Ng V."/>
            <person name="Ahrendt S."/>
            <person name="Min B."/>
            <person name="Choi I.G."/>
            <person name="Park H."/>
            <person name="Plett J.M."/>
            <person name="Magnuson J."/>
            <person name="Spatafora J.W."/>
            <person name="Nagy L.G."/>
            <person name="Henrissat B."/>
            <person name="Grigoriev I.V."/>
            <person name="Yang Z.L."/>
            <person name="Xu J."/>
            <person name="Martin F.M."/>
        </authorList>
    </citation>
    <scope>NUCLEOTIDE SEQUENCE</scope>
    <source>
        <strain evidence="1">KUC20120723A-06</strain>
    </source>
</reference>